<feature type="compositionally biased region" description="Pro residues" evidence="1">
    <location>
        <begin position="173"/>
        <end position="184"/>
    </location>
</feature>
<dbReference type="Gene3D" id="3.30.420.10">
    <property type="entry name" value="Ribonuclease H-like superfamily/Ribonuclease H"/>
    <property type="match status" value="1"/>
</dbReference>
<dbReference type="InterPro" id="IPR001584">
    <property type="entry name" value="Integrase_cat-core"/>
</dbReference>
<protein>
    <recommendedName>
        <fullName evidence="2">Integrase catalytic domain-containing protein</fullName>
    </recommendedName>
</protein>
<evidence type="ECO:0000313" key="3">
    <source>
        <dbReference type="EMBL" id="CAK9052645.1"/>
    </source>
</evidence>
<reference evidence="3 4" key="1">
    <citation type="submission" date="2024-02" db="EMBL/GenBank/DDBJ databases">
        <authorList>
            <person name="Chen Y."/>
            <person name="Shah S."/>
            <person name="Dougan E. K."/>
            <person name="Thang M."/>
            <person name="Chan C."/>
        </authorList>
    </citation>
    <scope>NUCLEOTIDE SEQUENCE [LARGE SCALE GENOMIC DNA]</scope>
</reference>
<organism evidence="3 4">
    <name type="scientific">Durusdinium trenchii</name>
    <dbReference type="NCBI Taxonomy" id="1381693"/>
    <lineage>
        <taxon>Eukaryota</taxon>
        <taxon>Sar</taxon>
        <taxon>Alveolata</taxon>
        <taxon>Dinophyceae</taxon>
        <taxon>Suessiales</taxon>
        <taxon>Symbiodiniaceae</taxon>
        <taxon>Durusdinium</taxon>
    </lineage>
</organism>
<proteinExistence type="predicted"/>
<evidence type="ECO:0000256" key="1">
    <source>
        <dbReference type="SAM" id="MobiDB-lite"/>
    </source>
</evidence>
<keyword evidence="4" id="KW-1185">Reference proteome</keyword>
<name>A0ABP0MMC8_9DINO</name>
<dbReference type="Proteomes" id="UP001642484">
    <property type="component" value="Unassembled WGS sequence"/>
</dbReference>
<feature type="compositionally biased region" description="Low complexity" evidence="1">
    <location>
        <begin position="450"/>
        <end position="460"/>
    </location>
</feature>
<accession>A0ABP0MMC8</accession>
<gene>
    <name evidence="3" type="ORF">CCMP2556_LOCUS26546</name>
</gene>
<dbReference type="PROSITE" id="PS50994">
    <property type="entry name" value="INTEGRASE"/>
    <property type="match status" value="1"/>
</dbReference>
<evidence type="ECO:0000259" key="2">
    <source>
        <dbReference type="PROSITE" id="PS50994"/>
    </source>
</evidence>
<feature type="region of interest" description="Disordered" evidence="1">
    <location>
        <begin position="450"/>
        <end position="512"/>
    </location>
</feature>
<feature type="region of interest" description="Disordered" evidence="1">
    <location>
        <begin position="170"/>
        <end position="206"/>
    </location>
</feature>
<feature type="domain" description="Integrase catalytic" evidence="2">
    <location>
        <begin position="273"/>
        <end position="466"/>
    </location>
</feature>
<dbReference type="InterPro" id="IPR036397">
    <property type="entry name" value="RNaseH_sf"/>
</dbReference>
<sequence>MTPEELGNCVPLIGKEVRRSARYPEKLCRAILRSLKIEARRRWPQRFLKVNEVFYEEPMQDPAAWGEVLSKVRKIFEMTSVRSINPPDTDPLHTDIANLIPWELVRVQLSRTPAQRRLPRDIPFRHRGAVLEYQDGQISIEAESLDGMHVPKQRFSKAVSVAIFWYGYGDPKQTPPPEEQPPQPDGKEPSPDSQAVTPSPPTSKLEMVTFKSCPNDVPQEVKSAVKRLHLNLGHPTEKELLRLLAYQGAISKHMLTAVKHLHCASCARTKPPKPPRPSAIPVANMGEFSDTIQTDVFYCRDVAGANHAILGIIDQSTLLHQACRLKDMSSNHTLEIFRNLWFKPYGFPATIRTDPGTNFGLHFKHYVERRGVWLEVIPAEAHWRIGLIERRNSVLRDILERIIDAESIFVDEDFDQAIEDMWEEHSTAAPPLDEDHYDYALDNLDEPTAAAAEATAEPEAQLANNKPARKPEQNRLPLLQSTQVPRQAHRDMRHSTAADSGTVQDDTPLPQLPQKRTHEAMLACVHDLLEPPHYAWDGSPETQYYNQHRCTQFAAPATTEILQQEGYAVLYTDLTGQGESEADSSDPDQPIDPASRLNARKEAKALEREIPWRQIMRLPPEQIQAYVASAQKEEKGWMGWGSVEPVPDDEAAAILSNPARRKRVLRSRACYRNKSRTPDTLIAKTRVVALGHLDPDLHRISRDSPTPMRVSEHILLSIFIAGANHSVEQQDAPWLLWAADVSTAFMQGTFEDHERPEPLYLLPPRDEITNMAGTFQAKLYKLQAVCIVYVDDFLLTCRRDYKMQELTDLFKWGSQSELSEQQPLEFKGKELTLKRSSDGSLRLHVTQSKFIDNTDGGKLQKGRITQGGPLTTAEQTEFRSMTGSLQWLASQTRPEISAWVSLANKGSETSPSELASLYETLEFCRETKDNGLVFQNVAIDRSTVIVGYADASWANAQQCSSQQGCLVLLTSPMCTEVNTAANLVDWRSNRSSRVCRSTLASEAMSCDDSVDRGYFANLVLSELLSGEKPTKDMKSWRLEQLQVTDCKSLFDAISAEHPKTTEKRTYVDIRSIQQFISSRTIRWCPTGVMWADALTKASKVLRTTLHEWLKCPYVQLIEPSRKEKYSSVNEHEARS</sequence>
<dbReference type="SUPFAM" id="SSF53098">
    <property type="entry name" value="Ribonuclease H-like"/>
    <property type="match status" value="1"/>
</dbReference>
<evidence type="ECO:0000313" key="4">
    <source>
        <dbReference type="Proteomes" id="UP001642484"/>
    </source>
</evidence>
<dbReference type="EMBL" id="CAXAMN010018557">
    <property type="protein sequence ID" value="CAK9052645.1"/>
    <property type="molecule type" value="Genomic_DNA"/>
</dbReference>
<comment type="caution">
    <text evidence="3">The sequence shown here is derived from an EMBL/GenBank/DDBJ whole genome shotgun (WGS) entry which is preliminary data.</text>
</comment>
<dbReference type="InterPro" id="IPR012337">
    <property type="entry name" value="RNaseH-like_sf"/>
</dbReference>